<keyword evidence="3 6" id="KW-0256">Endoplasmic reticulum</keyword>
<evidence type="ECO:0000313" key="8">
    <source>
        <dbReference type="EMBL" id="TVY14222.1"/>
    </source>
</evidence>
<dbReference type="Pfam" id="PF06624">
    <property type="entry name" value="RAMP4"/>
    <property type="match status" value="1"/>
</dbReference>
<keyword evidence="2" id="KW-0812">Transmembrane</keyword>
<evidence type="ECO:0000256" key="1">
    <source>
        <dbReference type="ARBA" id="ARBA00005500"/>
    </source>
</evidence>
<keyword evidence="5" id="KW-0472">Membrane</keyword>
<name>A0A8T9B780_9HELO</name>
<comment type="subcellular location">
    <subcellularLocation>
        <location evidence="6">Membrane</location>
        <topology evidence="6">Single-pass membrane protein</topology>
    </subcellularLocation>
    <subcellularLocation>
        <location evidence="6">Endoplasmic reticulum membrane</location>
        <topology evidence="6">Single-pass membrane protein</topology>
    </subcellularLocation>
</comment>
<dbReference type="GO" id="GO:0005789">
    <property type="term" value="C:endoplasmic reticulum membrane"/>
    <property type="evidence" value="ECO:0007669"/>
    <property type="project" value="UniProtKB-SubCell"/>
</dbReference>
<keyword evidence="4" id="KW-1133">Transmembrane helix</keyword>
<reference evidence="8 9" key="1">
    <citation type="submission" date="2018-05" db="EMBL/GenBank/DDBJ databases">
        <title>Whole genome sequencing for identification of molecular markers to develop diagnostic detection tools for the regulated plant pathogen Lachnellula willkommii.</title>
        <authorList>
            <person name="Giroux E."/>
            <person name="Bilodeau G."/>
        </authorList>
    </citation>
    <scope>NUCLEOTIDE SEQUENCE [LARGE SCALE GENOMIC DNA]</scope>
    <source>
        <strain evidence="8 9">CBS 203.66</strain>
    </source>
</reference>
<protein>
    <recommendedName>
        <fullName evidence="6">Stress-associated endoplasmic reticulum protein</fullName>
    </recommendedName>
</protein>
<keyword evidence="9" id="KW-1185">Reference proteome</keyword>
<evidence type="ECO:0000256" key="4">
    <source>
        <dbReference type="ARBA" id="ARBA00022989"/>
    </source>
</evidence>
<gene>
    <name evidence="8" type="ORF">LARI1_G006096</name>
</gene>
<accession>A0A8T9B780</accession>
<dbReference type="Proteomes" id="UP000469559">
    <property type="component" value="Unassembled WGS sequence"/>
</dbReference>
<dbReference type="InterPro" id="IPR010580">
    <property type="entry name" value="ER_stress-assoc"/>
</dbReference>
<evidence type="ECO:0000256" key="2">
    <source>
        <dbReference type="ARBA" id="ARBA00022692"/>
    </source>
</evidence>
<evidence type="ECO:0000256" key="5">
    <source>
        <dbReference type="ARBA" id="ARBA00023136"/>
    </source>
</evidence>
<dbReference type="OrthoDB" id="16679at2759"/>
<comment type="caution">
    <text evidence="8">The sequence shown here is derived from an EMBL/GenBank/DDBJ whole genome shotgun (WGS) entry which is preliminary data.</text>
</comment>
<sequence length="146" mass="16572">MAQTPEQRKRNAKFAKEQSAKRGKPASEIKKKQDFKSPISPVWLGEFVSSVTEDGYGWGGLLGTGRCMGSYMRIGANVFVIYSYPWICRLRRVDLRAIEQDLLSVKRHRGDGKFRGRYGGRGITLKDLRSGDRAKAESDISRLYRP</sequence>
<evidence type="ECO:0000256" key="7">
    <source>
        <dbReference type="SAM" id="MobiDB-lite"/>
    </source>
</evidence>
<evidence type="ECO:0000256" key="3">
    <source>
        <dbReference type="ARBA" id="ARBA00022824"/>
    </source>
</evidence>
<dbReference type="EMBL" id="QGMF01000735">
    <property type="protein sequence ID" value="TVY14222.1"/>
    <property type="molecule type" value="Genomic_DNA"/>
</dbReference>
<comment type="function">
    <text evidence="6">Interacts with target proteins during translocation into the lumen of the endoplasmic reticulum. Protects unfolded target proteins against degradation and facilitate correct glycosylation.</text>
</comment>
<proteinExistence type="inferred from homology"/>
<evidence type="ECO:0000256" key="6">
    <source>
        <dbReference type="RuleBase" id="RU364120"/>
    </source>
</evidence>
<comment type="similarity">
    <text evidence="1 6">Belongs to the RAMP4 family.</text>
</comment>
<feature type="region of interest" description="Disordered" evidence="7">
    <location>
        <begin position="1"/>
        <end position="33"/>
    </location>
</feature>
<evidence type="ECO:0000313" key="9">
    <source>
        <dbReference type="Proteomes" id="UP000469559"/>
    </source>
</evidence>
<dbReference type="AlphaFoldDB" id="A0A8T9B780"/>
<organism evidence="8 9">
    <name type="scientific">Lachnellula arida</name>
    <dbReference type="NCBI Taxonomy" id="1316785"/>
    <lineage>
        <taxon>Eukaryota</taxon>
        <taxon>Fungi</taxon>
        <taxon>Dikarya</taxon>
        <taxon>Ascomycota</taxon>
        <taxon>Pezizomycotina</taxon>
        <taxon>Leotiomycetes</taxon>
        <taxon>Helotiales</taxon>
        <taxon>Lachnaceae</taxon>
        <taxon>Lachnellula</taxon>
    </lineage>
</organism>